<evidence type="ECO:0000256" key="8">
    <source>
        <dbReference type="ARBA" id="ARBA00022989"/>
    </source>
</evidence>
<dbReference type="Proteomes" id="UP000199820">
    <property type="component" value="Unassembled WGS sequence"/>
</dbReference>
<dbReference type="OrthoDB" id="92465at2"/>
<dbReference type="GO" id="GO:0005886">
    <property type="term" value="C:plasma membrane"/>
    <property type="evidence" value="ECO:0007669"/>
    <property type="project" value="UniProtKB-SubCell"/>
</dbReference>
<keyword evidence="9 10" id="KW-0472">Membrane</keyword>
<evidence type="ECO:0000256" key="1">
    <source>
        <dbReference type="ARBA" id="ARBA00004651"/>
    </source>
</evidence>
<comment type="subcellular location">
    <subcellularLocation>
        <location evidence="1">Cell membrane</location>
        <topology evidence="1">Multi-pass membrane protein</topology>
    </subcellularLocation>
</comment>
<evidence type="ECO:0000313" key="13">
    <source>
        <dbReference type="EMBL" id="SET92929.1"/>
    </source>
</evidence>
<feature type="transmembrane region" description="Helical" evidence="10">
    <location>
        <begin position="311"/>
        <end position="333"/>
    </location>
</feature>
<evidence type="ECO:0000256" key="5">
    <source>
        <dbReference type="ARBA" id="ARBA00022679"/>
    </source>
</evidence>
<dbReference type="PANTHER" id="PTHR30175:SF3">
    <property type="entry name" value="PTS SYSTEM N-ACETYLMURAMIC ACID-SPECIFIC EIIBC COMPONENT"/>
    <property type="match status" value="1"/>
</dbReference>
<keyword evidence="7 10" id="KW-0812">Transmembrane</keyword>
<dbReference type="PROSITE" id="PS51103">
    <property type="entry name" value="PTS_EIIC_TYPE_1"/>
    <property type="match status" value="1"/>
</dbReference>
<sequence>MKKHGLRNGLKTIEDIFIPLLPGIICAGLCGGVASLISQTVPGFADKRVWQFIYQILSMINASVMTFLTAWAGYRASEQFGGTPILGGMLGMITSMEGINVISSILGLYNDAVPLDSVLRSGKGGVLAVIVGAILIANVEKAIRSLMPRAVDVVFTPVITMMVCLIPYIVLIMPLYGYISEGIVWLFGRACLSQDIFIRTISGYLAAACFLPLVATGMHHGLIALYSVQLEELGYVTLYPALAMAGAGQVGAAIALWKKAKKAGNIDFCAVIAGALPAGLMGVGEPLIYGVTLPLGRPFLTAGLGAGFGGAFTMLTQVASTGWGPSGLLGAFMMTAGKGGSVRSILCYLIGLSISYLGGYVITNLLYREEELNTENLLSADQASFWRSSAFARLSRRKPRTIKAGMPLTGTKEQGMAGLCITASADGETVPMDRIPDIMFSSGVIGKCIGIMPENGHILAPVDGEISEIADTNHALTFRSYDGMEILLLVGIDTFMLNGDGLCPLVKEGEKVVAGQAVMEVDLDKIKKAGLSPIVITVLSN</sequence>
<feature type="transmembrane region" description="Helical" evidence="10">
    <location>
        <begin position="16"/>
        <end position="37"/>
    </location>
</feature>
<feature type="transmembrane region" description="Helical" evidence="10">
    <location>
        <begin position="121"/>
        <end position="139"/>
    </location>
</feature>
<evidence type="ECO:0000256" key="7">
    <source>
        <dbReference type="ARBA" id="ARBA00022692"/>
    </source>
</evidence>
<dbReference type="Pfam" id="PF00358">
    <property type="entry name" value="PTS_EIIA_1"/>
    <property type="match status" value="1"/>
</dbReference>
<dbReference type="Gene3D" id="2.70.70.10">
    <property type="entry name" value="Glucose Permease (Domain IIA)"/>
    <property type="match status" value="1"/>
</dbReference>
<feature type="transmembrane region" description="Helical" evidence="10">
    <location>
        <begin position="52"/>
        <end position="74"/>
    </location>
</feature>
<keyword evidence="5" id="KW-0808">Transferase</keyword>
<dbReference type="eggNOG" id="COG1263">
    <property type="taxonomic scope" value="Bacteria"/>
</dbReference>
<dbReference type="NCBIfam" id="TIGR00830">
    <property type="entry name" value="PTBA"/>
    <property type="match status" value="1"/>
</dbReference>
<dbReference type="PROSITE" id="PS51093">
    <property type="entry name" value="PTS_EIIA_TYPE_1"/>
    <property type="match status" value="1"/>
</dbReference>
<dbReference type="GO" id="GO:0090588">
    <property type="term" value="F:protein-phosphocysteine-N-acetylmuramate phosphotransferase system transporter activity"/>
    <property type="evidence" value="ECO:0007669"/>
    <property type="project" value="TreeGrafter"/>
</dbReference>
<feature type="transmembrane region" description="Helical" evidence="10">
    <location>
        <begin position="269"/>
        <end position="291"/>
    </location>
</feature>
<dbReference type="InterPro" id="IPR011055">
    <property type="entry name" value="Dup_hybrid_motif"/>
</dbReference>
<evidence type="ECO:0000256" key="10">
    <source>
        <dbReference type="SAM" id="Phobius"/>
    </source>
</evidence>
<dbReference type="InterPro" id="IPR001127">
    <property type="entry name" value="PTS_EIIA_1_perm"/>
</dbReference>
<dbReference type="InterPro" id="IPR013013">
    <property type="entry name" value="PTS_EIIC_1"/>
</dbReference>
<dbReference type="EMBL" id="FOIL01000072">
    <property type="protein sequence ID" value="SET92929.1"/>
    <property type="molecule type" value="Genomic_DNA"/>
</dbReference>
<name>A0A1I0I8N5_9FIRM</name>
<feature type="domain" description="PTS EIIC type-1" evidence="12">
    <location>
        <begin position="11"/>
        <end position="378"/>
    </location>
</feature>
<evidence type="ECO:0000259" key="11">
    <source>
        <dbReference type="PROSITE" id="PS51093"/>
    </source>
</evidence>
<feature type="transmembrane region" description="Helical" evidence="10">
    <location>
        <begin position="151"/>
        <end position="169"/>
    </location>
</feature>
<dbReference type="GO" id="GO:0009401">
    <property type="term" value="P:phosphoenolpyruvate-dependent sugar phosphotransferase system"/>
    <property type="evidence" value="ECO:0007669"/>
    <property type="project" value="UniProtKB-KW"/>
</dbReference>
<protein>
    <submittedName>
        <fullName evidence="13">PTS system, sucrose-specific IIC component</fullName>
    </submittedName>
</protein>
<keyword evidence="3" id="KW-1003">Cell membrane</keyword>
<evidence type="ECO:0000313" key="14">
    <source>
        <dbReference type="Proteomes" id="UP000199820"/>
    </source>
</evidence>
<evidence type="ECO:0000256" key="9">
    <source>
        <dbReference type="ARBA" id="ARBA00023136"/>
    </source>
</evidence>
<keyword evidence="8 10" id="KW-1133">Transmembrane helix</keyword>
<gene>
    <name evidence="13" type="ORF">SAMN04487771_10723</name>
</gene>
<evidence type="ECO:0000256" key="6">
    <source>
        <dbReference type="ARBA" id="ARBA00022683"/>
    </source>
</evidence>
<keyword evidence="6" id="KW-0598">Phosphotransferase system</keyword>
<dbReference type="STRING" id="1526.SAMN02910262_01259"/>
<dbReference type="AlphaFoldDB" id="A0A1I0I8N5"/>
<accession>A0A1I0I8N5</accession>
<dbReference type="InterPro" id="IPR050558">
    <property type="entry name" value="PTS_Sugar-Specific_Components"/>
</dbReference>
<feature type="domain" description="PTS EIIA type-1" evidence="11">
    <location>
        <begin position="437"/>
        <end position="541"/>
    </location>
</feature>
<dbReference type="Pfam" id="PF02378">
    <property type="entry name" value="PTS_EIIC"/>
    <property type="match status" value="1"/>
</dbReference>
<evidence type="ECO:0000256" key="3">
    <source>
        <dbReference type="ARBA" id="ARBA00022475"/>
    </source>
</evidence>
<keyword evidence="2" id="KW-0813">Transport</keyword>
<dbReference type="PANTHER" id="PTHR30175">
    <property type="entry name" value="PHOSPHOTRANSFERASE SYSTEM TRANSPORT PROTEIN"/>
    <property type="match status" value="1"/>
</dbReference>
<dbReference type="RefSeq" id="WP_074650545.1">
    <property type="nucleotide sequence ID" value="NZ_FOIL01000072.1"/>
</dbReference>
<dbReference type="InterPro" id="IPR003352">
    <property type="entry name" value="PTS_EIIC"/>
</dbReference>
<organism evidence="13 14">
    <name type="scientific">[Clostridium] aminophilum</name>
    <dbReference type="NCBI Taxonomy" id="1526"/>
    <lineage>
        <taxon>Bacteria</taxon>
        <taxon>Bacillati</taxon>
        <taxon>Bacillota</taxon>
        <taxon>Clostridia</taxon>
        <taxon>Lachnospirales</taxon>
        <taxon>Lachnospiraceae</taxon>
    </lineage>
</organism>
<dbReference type="SUPFAM" id="SSF51261">
    <property type="entry name" value="Duplicated hybrid motif"/>
    <property type="match status" value="1"/>
</dbReference>
<keyword evidence="4" id="KW-0762">Sugar transport</keyword>
<dbReference type="GO" id="GO:0008982">
    <property type="term" value="F:protein-N(PI)-phosphohistidine-sugar phosphotransferase activity"/>
    <property type="evidence" value="ECO:0007669"/>
    <property type="project" value="InterPro"/>
</dbReference>
<feature type="transmembrane region" description="Helical" evidence="10">
    <location>
        <begin position="86"/>
        <end position="109"/>
    </location>
</feature>
<evidence type="ECO:0000256" key="4">
    <source>
        <dbReference type="ARBA" id="ARBA00022597"/>
    </source>
</evidence>
<feature type="transmembrane region" description="Helical" evidence="10">
    <location>
        <begin position="238"/>
        <end position="257"/>
    </location>
</feature>
<feature type="transmembrane region" description="Helical" evidence="10">
    <location>
        <begin position="204"/>
        <end position="226"/>
    </location>
</feature>
<dbReference type="eggNOG" id="COG2190">
    <property type="taxonomic scope" value="Bacteria"/>
</dbReference>
<evidence type="ECO:0000256" key="2">
    <source>
        <dbReference type="ARBA" id="ARBA00022448"/>
    </source>
</evidence>
<keyword evidence="14" id="KW-1185">Reference proteome</keyword>
<feature type="transmembrane region" description="Helical" evidence="10">
    <location>
        <begin position="345"/>
        <end position="367"/>
    </location>
</feature>
<reference evidence="13 14" key="1">
    <citation type="submission" date="2016-10" db="EMBL/GenBank/DDBJ databases">
        <authorList>
            <person name="de Groot N.N."/>
        </authorList>
    </citation>
    <scope>NUCLEOTIDE SEQUENCE [LARGE SCALE GENOMIC DNA]</scope>
    <source>
        <strain evidence="13 14">KH1P1</strain>
    </source>
</reference>
<proteinExistence type="predicted"/>
<evidence type="ECO:0000259" key="12">
    <source>
        <dbReference type="PROSITE" id="PS51103"/>
    </source>
</evidence>